<feature type="region of interest" description="Disordered" evidence="1">
    <location>
        <begin position="110"/>
        <end position="148"/>
    </location>
</feature>
<dbReference type="Proteomes" id="UP000076420">
    <property type="component" value="Unassembled WGS sequence"/>
</dbReference>
<dbReference type="VEuPathDB" id="VectorBase:BGLB039157"/>
<dbReference type="AlphaFoldDB" id="A0A2C9M6K6"/>
<feature type="compositionally biased region" description="Polar residues" evidence="1">
    <location>
        <begin position="1"/>
        <end position="25"/>
    </location>
</feature>
<name>A0A2C9M6K6_BIOGL</name>
<dbReference type="EnsemblMetazoa" id="BGLB039157-RA">
    <property type="protein sequence ID" value="BGLB039157-PA"/>
    <property type="gene ID" value="BGLB039157"/>
</dbReference>
<evidence type="ECO:0000256" key="1">
    <source>
        <dbReference type="SAM" id="MobiDB-lite"/>
    </source>
</evidence>
<gene>
    <name evidence="2" type="primary">106056274</name>
</gene>
<dbReference type="KEGG" id="bgt:106056274"/>
<evidence type="ECO:0000313" key="3">
    <source>
        <dbReference type="Proteomes" id="UP000076420"/>
    </source>
</evidence>
<accession>A0A2C9M6K6</accession>
<protein>
    <submittedName>
        <fullName evidence="2">Uncharacterized protein</fullName>
    </submittedName>
</protein>
<reference evidence="2" key="1">
    <citation type="submission" date="2020-05" db="UniProtKB">
        <authorList>
            <consortium name="EnsemblMetazoa"/>
        </authorList>
    </citation>
    <scope>IDENTIFICATION</scope>
    <source>
        <strain evidence="2">BB02</strain>
    </source>
</reference>
<sequence>MPLSRQNKVSPLSTDVKVSQPNNVDGASKSPGDDLDKQIQEIRDLARPLAVKRDLYHKLLIQSPGSSTLASRQRNSVRAKTRFLYQHWSNVRYSLTPWGRSLKTIEVLNPKPSVSSSGTSSPIAMGKTTKEKNRRNSNTFSPKIHLRN</sequence>
<proteinExistence type="predicted"/>
<evidence type="ECO:0000313" key="2">
    <source>
        <dbReference type="EnsemblMetazoa" id="BGLB039157-PA"/>
    </source>
</evidence>
<organism evidence="2 3">
    <name type="scientific">Biomphalaria glabrata</name>
    <name type="common">Bloodfluke planorb</name>
    <name type="synonym">Freshwater snail</name>
    <dbReference type="NCBI Taxonomy" id="6526"/>
    <lineage>
        <taxon>Eukaryota</taxon>
        <taxon>Metazoa</taxon>
        <taxon>Spiralia</taxon>
        <taxon>Lophotrochozoa</taxon>
        <taxon>Mollusca</taxon>
        <taxon>Gastropoda</taxon>
        <taxon>Heterobranchia</taxon>
        <taxon>Euthyneura</taxon>
        <taxon>Panpulmonata</taxon>
        <taxon>Hygrophila</taxon>
        <taxon>Lymnaeoidea</taxon>
        <taxon>Planorbidae</taxon>
        <taxon>Biomphalaria</taxon>
    </lineage>
</organism>
<feature type="region of interest" description="Disordered" evidence="1">
    <location>
        <begin position="1"/>
        <end position="36"/>
    </location>
</feature>
<dbReference type="VEuPathDB" id="VectorBase:BGLAX_030320"/>